<proteinExistence type="predicted"/>
<dbReference type="Proteomes" id="UP000620124">
    <property type="component" value="Unassembled WGS sequence"/>
</dbReference>
<dbReference type="Pfam" id="PF13181">
    <property type="entry name" value="TPR_8"/>
    <property type="match status" value="1"/>
</dbReference>
<keyword evidence="3" id="KW-1185">Reference proteome</keyword>
<gene>
    <name evidence="2" type="ORF">MVEN_01808100</name>
</gene>
<dbReference type="SUPFAM" id="SSF48452">
    <property type="entry name" value="TPR-like"/>
    <property type="match status" value="1"/>
</dbReference>
<comment type="caution">
    <text evidence="2">The sequence shown here is derived from an EMBL/GenBank/DDBJ whole genome shotgun (WGS) entry which is preliminary data.</text>
</comment>
<dbReference type="AlphaFoldDB" id="A0A8H6XKM5"/>
<dbReference type="PROSITE" id="PS50005">
    <property type="entry name" value="TPR"/>
    <property type="match status" value="2"/>
</dbReference>
<dbReference type="PANTHER" id="PTHR15175">
    <property type="entry name" value="NEUTROPHIL CYTOSOLIC FACTOR 2, NEUTROPHIL NADPH OXIDASE FACTOR 2"/>
    <property type="match status" value="1"/>
</dbReference>
<accession>A0A8H6XKM5</accession>
<evidence type="ECO:0000256" key="1">
    <source>
        <dbReference type="PROSITE-ProRule" id="PRU00339"/>
    </source>
</evidence>
<name>A0A8H6XKM5_9AGAR</name>
<dbReference type="InterPro" id="IPR011990">
    <property type="entry name" value="TPR-like_helical_dom_sf"/>
</dbReference>
<protein>
    <submittedName>
        <fullName evidence="2">NAD(P)H oxidase regulator</fullName>
    </submittedName>
</protein>
<feature type="repeat" description="TPR" evidence="1">
    <location>
        <begin position="73"/>
        <end position="106"/>
    </location>
</feature>
<dbReference type="InterPro" id="IPR051864">
    <property type="entry name" value="NCF2_NOXA1"/>
</dbReference>
<evidence type="ECO:0000313" key="3">
    <source>
        <dbReference type="Proteomes" id="UP000620124"/>
    </source>
</evidence>
<reference evidence="2" key="1">
    <citation type="submission" date="2020-05" db="EMBL/GenBank/DDBJ databases">
        <title>Mycena genomes resolve the evolution of fungal bioluminescence.</title>
        <authorList>
            <person name="Tsai I.J."/>
        </authorList>
    </citation>
    <scope>NUCLEOTIDE SEQUENCE</scope>
    <source>
        <strain evidence="2">CCC161011</strain>
    </source>
</reference>
<dbReference type="Gene3D" id="1.25.40.10">
    <property type="entry name" value="Tetratricopeptide repeat domain"/>
    <property type="match status" value="1"/>
</dbReference>
<dbReference type="SMART" id="SM00028">
    <property type="entry name" value="TPR"/>
    <property type="match status" value="2"/>
</dbReference>
<dbReference type="OrthoDB" id="9450131at2759"/>
<organism evidence="2 3">
    <name type="scientific">Mycena venus</name>
    <dbReference type="NCBI Taxonomy" id="2733690"/>
    <lineage>
        <taxon>Eukaryota</taxon>
        <taxon>Fungi</taxon>
        <taxon>Dikarya</taxon>
        <taxon>Basidiomycota</taxon>
        <taxon>Agaricomycotina</taxon>
        <taxon>Agaricomycetes</taxon>
        <taxon>Agaricomycetidae</taxon>
        <taxon>Agaricales</taxon>
        <taxon>Marasmiineae</taxon>
        <taxon>Mycenaceae</taxon>
        <taxon>Mycena</taxon>
    </lineage>
</organism>
<keyword evidence="1" id="KW-0802">TPR repeat</keyword>
<dbReference type="PANTHER" id="PTHR15175:SF0">
    <property type="entry name" value="SH3 DOMAIN-CONTAINING PROTEIN C23A1.17"/>
    <property type="match status" value="1"/>
</dbReference>
<dbReference type="InterPro" id="IPR019734">
    <property type="entry name" value="TPR_rpt"/>
</dbReference>
<sequence>MAVEQLKAEILAWQDALAAHDAGDFRGALRLFEPIADTAKIFVNLALIHDRLGEKALAIENFTRAIEMDKYLAIGYFQRGVSYFDGGQYEQALQDFSDAQVMMRTNVEINYDILGLNYKLKLPEILFNKWLTLLRAGKKQEGAVVLQIIMESSPPEVEAAISKTQKNVIHGVPFSLPVGTLYRPSANRMQLLNAAGQSKDSMHETPAQTARPRRRLPSLCAASSDTSSTYLPSISSLKGRRKYRSSISSTFKTSPISDDPDLDLMSTVVHVPKRTELNRVIGLDMTKPMNEIHDIPCAGVRISHGSLSGLMAWRFVVRLDHGRGSSSSLPSSSSIITNFILDTGSKNSYIPSETLVALGYRGNLTPGTEVTLRIQSVKTKCIVAQPEDAGRVGLSFMTAGSLTYYFDAGLVAPVLYDGSQERPEHVPRTIRAEDLPSRFGWLARILSLFTRSG</sequence>
<evidence type="ECO:0000313" key="2">
    <source>
        <dbReference type="EMBL" id="KAF7342202.1"/>
    </source>
</evidence>
<feature type="repeat" description="TPR" evidence="1">
    <location>
        <begin position="39"/>
        <end position="72"/>
    </location>
</feature>
<dbReference type="EMBL" id="JACAZI010000017">
    <property type="protein sequence ID" value="KAF7342202.1"/>
    <property type="molecule type" value="Genomic_DNA"/>
</dbReference>